<dbReference type="PANTHER" id="PTHR42917">
    <property type="entry name" value="2,4-DIENOYL-COA REDUCTASE"/>
    <property type="match status" value="1"/>
</dbReference>
<proteinExistence type="predicted"/>
<dbReference type="AlphaFoldDB" id="T0YVR4"/>
<dbReference type="EMBL" id="AUZZ01008044">
    <property type="protein sequence ID" value="EQD39661.1"/>
    <property type="molecule type" value="Genomic_DNA"/>
</dbReference>
<name>T0YVR4_9ZZZZ</name>
<comment type="cofactor">
    <cofactor evidence="1">
        <name>FMN</name>
        <dbReference type="ChEBI" id="CHEBI:58210"/>
    </cofactor>
</comment>
<protein>
    <submittedName>
        <fullName evidence="5">2,4-dienoyl-CoA reductase</fullName>
    </submittedName>
</protein>
<reference evidence="5" key="1">
    <citation type="submission" date="2013-08" db="EMBL/GenBank/DDBJ databases">
        <authorList>
            <person name="Mendez C."/>
            <person name="Richter M."/>
            <person name="Ferrer M."/>
            <person name="Sanchez J."/>
        </authorList>
    </citation>
    <scope>NUCLEOTIDE SEQUENCE</scope>
</reference>
<keyword evidence="4" id="KW-0560">Oxidoreductase</keyword>
<dbReference type="InterPro" id="IPR013785">
    <property type="entry name" value="Aldolase_TIM"/>
</dbReference>
<feature type="non-terminal residue" evidence="5">
    <location>
        <position position="49"/>
    </location>
</feature>
<dbReference type="InterPro" id="IPR051793">
    <property type="entry name" value="NADH:flavin_oxidoreductase"/>
</dbReference>
<evidence type="ECO:0000256" key="2">
    <source>
        <dbReference type="ARBA" id="ARBA00022630"/>
    </source>
</evidence>
<evidence type="ECO:0000256" key="1">
    <source>
        <dbReference type="ARBA" id="ARBA00001917"/>
    </source>
</evidence>
<evidence type="ECO:0000256" key="3">
    <source>
        <dbReference type="ARBA" id="ARBA00022643"/>
    </source>
</evidence>
<keyword evidence="2" id="KW-0285">Flavoprotein</keyword>
<reference evidence="5" key="2">
    <citation type="journal article" date="2014" name="ISME J.">
        <title>Microbial stratification in low pH oxic and suboxic macroscopic growths along an acid mine drainage.</title>
        <authorList>
            <person name="Mendez-Garcia C."/>
            <person name="Mesa V."/>
            <person name="Sprenger R.R."/>
            <person name="Richter M."/>
            <person name="Diez M.S."/>
            <person name="Solano J."/>
            <person name="Bargiela R."/>
            <person name="Golyshina O.V."/>
            <person name="Manteca A."/>
            <person name="Ramos J.L."/>
            <person name="Gallego J.R."/>
            <person name="Llorente I."/>
            <person name="Martins Dos Santos V.A."/>
            <person name="Jensen O.N."/>
            <person name="Pelaez A.I."/>
            <person name="Sanchez J."/>
            <person name="Ferrer M."/>
        </authorList>
    </citation>
    <scope>NUCLEOTIDE SEQUENCE</scope>
</reference>
<evidence type="ECO:0000313" key="5">
    <source>
        <dbReference type="EMBL" id="EQD39661.1"/>
    </source>
</evidence>
<accession>T0YVR4</accession>
<dbReference type="PANTHER" id="PTHR42917:SF2">
    <property type="entry name" value="2,4-DIENOYL-COA REDUCTASE [(2E)-ENOYL-COA-PRODUCING]"/>
    <property type="match status" value="1"/>
</dbReference>
<gene>
    <name evidence="5" type="ORF">B2A_11153</name>
</gene>
<keyword evidence="3" id="KW-0288">FMN</keyword>
<organism evidence="5">
    <name type="scientific">mine drainage metagenome</name>
    <dbReference type="NCBI Taxonomy" id="410659"/>
    <lineage>
        <taxon>unclassified sequences</taxon>
        <taxon>metagenomes</taxon>
        <taxon>ecological metagenomes</taxon>
    </lineage>
</organism>
<dbReference type="Gene3D" id="3.20.20.70">
    <property type="entry name" value="Aldolase class I"/>
    <property type="match status" value="1"/>
</dbReference>
<comment type="caution">
    <text evidence="5">The sequence shown here is derived from an EMBL/GenBank/DDBJ whole genome shotgun (WGS) entry which is preliminary data.</text>
</comment>
<dbReference type="SUPFAM" id="SSF51395">
    <property type="entry name" value="FMN-linked oxidoreductases"/>
    <property type="match status" value="1"/>
</dbReference>
<evidence type="ECO:0000256" key="4">
    <source>
        <dbReference type="ARBA" id="ARBA00023002"/>
    </source>
</evidence>
<dbReference type="GO" id="GO:0008670">
    <property type="term" value="F:2,4-dienoyl-CoA reductase (NADPH) activity"/>
    <property type="evidence" value="ECO:0007669"/>
    <property type="project" value="TreeGrafter"/>
</dbReference>
<sequence length="49" mass="5510">MSAYPHLLAPLDLGHLTLPNRVLMGSMHTGLEDHARDYDKLAAYFAERT</sequence>
<dbReference type="GO" id="GO:0033543">
    <property type="term" value="P:fatty acid beta-oxidation, unsaturated, even number, reductase/isomerase pathway"/>
    <property type="evidence" value="ECO:0007669"/>
    <property type="project" value="TreeGrafter"/>
</dbReference>